<evidence type="ECO:0000259" key="2">
    <source>
        <dbReference type="SMART" id="SM01204"/>
    </source>
</evidence>
<evidence type="ECO:0000313" key="3">
    <source>
        <dbReference type="EMBL" id="OQX10698.1"/>
    </source>
</evidence>
<feature type="domain" description="FIST C-domain" evidence="2">
    <location>
        <begin position="219"/>
        <end position="358"/>
    </location>
</feature>
<comment type="caution">
    <text evidence="3">The sequence shown here is derived from an EMBL/GenBank/DDBJ whole genome shotgun (WGS) entry which is preliminary data.</text>
</comment>
<reference evidence="3 4" key="1">
    <citation type="submission" date="2017-01" db="EMBL/GenBank/DDBJ databases">
        <title>Novel large sulfur bacteria in the metagenomes of groundwater-fed chemosynthetic microbial mats in the Lake Huron basin.</title>
        <authorList>
            <person name="Sharrar A.M."/>
            <person name="Flood B.E."/>
            <person name="Bailey J.V."/>
            <person name="Jones D.S."/>
            <person name="Biddanda B."/>
            <person name="Ruberg S.A."/>
            <person name="Marcus D.N."/>
            <person name="Dick G.J."/>
        </authorList>
    </citation>
    <scope>NUCLEOTIDE SEQUENCE [LARGE SCALE GENOMIC DNA]</scope>
    <source>
        <strain evidence="3">A8</strain>
    </source>
</reference>
<dbReference type="Pfam" id="PF08495">
    <property type="entry name" value="FIST"/>
    <property type="match status" value="1"/>
</dbReference>
<evidence type="ECO:0008006" key="5">
    <source>
        <dbReference type="Google" id="ProtNLM"/>
    </source>
</evidence>
<evidence type="ECO:0000259" key="1">
    <source>
        <dbReference type="SMART" id="SM00897"/>
    </source>
</evidence>
<dbReference type="PANTHER" id="PTHR40252">
    <property type="entry name" value="BLR0328 PROTEIN"/>
    <property type="match status" value="1"/>
</dbReference>
<proteinExistence type="predicted"/>
<protein>
    <recommendedName>
        <fullName evidence="5">Histidine kinase</fullName>
    </recommendedName>
</protein>
<accession>A0A1Y1QPE1</accession>
<feature type="domain" description="FIST" evidence="1">
    <location>
        <begin position="24"/>
        <end position="218"/>
    </location>
</feature>
<organism evidence="3 4">
    <name type="scientific">Thiothrix lacustris</name>
    <dbReference type="NCBI Taxonomy" id="525917"/>
    <lineage>
        <taxon>Bacteria</taxon>
        <taxon>Pseudomonadati</taxon>
        <taxon>Pseudomonadota</taxon>
        <taxon>Gammaproteobacteria</taxon>
        <taxon>Thiotrichales</taxon>
        <taxon>Thiotrichaceae</taxon>
        <taxon>Thiothrix</taxon>
    </lineage>
</organism>
<dbReference type="Proteomes" id="UP000192491">
    <property type="component" value="Unassembled WGS sequence"/>
</dbReference>
<dbReference type="Pfam" id="PF10442">
    <property type="entry name" value="FIST_C"/>
    <property type="match status" value="1"/>
</dbReference>
<dbReference type="InterPro" id="IPR013702">
    <property type="entry name" value="FIST_domain_N"/>
</dbReference>
<evidence type="ECO:0000313" key="4">
    <source>
        <dbReference type="Proteomes" id="UP000192491"/>
    </source>
</evidence>
<sequence length="380" mass="41854">MQVTLTFFTQATGWHKPLPDTDSPQTLVLVFSEPDSTPYQHALHELQQKYPQAIIAGCSTVASIFNEYLLENALVVGVIQFHATRLRLTTAELRHDQDSLLAGKHIATQLNAPDLKGILILTDGLNTQGSELLRGMASIINQREVTIAGGLASDKMEFTHTWVWNNGKPTSHRALGIGFYSEKLVFASHAQDGFKPFGPERLITRAEKNVLYEIDGHPALQLYKEYLGDHANNLPKMALHFPIAIWNKAKDHYVVRTVVGMDESTNSLSFVADIPTGYHTQLMYGSFDNLLDGAELAARNLANTLPPHQPVLALTISCSGRKLVMSEDADQELEATLSTFPKGSQQFGFYSYGEIAPIAAGEPCGLHNETMTLTVMYEGS</sequence>
<gene>
    <name evidence="3" type="ORF">BWK73_19600</name>
</gene>
<dbReference type="PANTHER" id="PTHR40252:SF2">
    <property type="entry name" value="BLR0328 PROTEIN"/>
    <property type="match status" value="1"/>
</dbReference>
<dbReference type="InterPro" id="IPR019494">
    <property type="entry name" value="FIST_C"/>
</dbReference>
<dbReference type="EMBL" id="MTEJ01000106">
    <property type="protein sequence ID" value="OQX10698.1"/>
    <property type="molecule type" value="Genomic_DNA"/>
</dbReference>
<dbReference type="AlphaFoldDB" id="A0A1Y1QPE1"/>
<dbReference type="SMART" id="SM00897">
    <property type="entry name" value="FIST"/>
    <property type="match status" value="1"/>
</dbReference>
<dbReference type="SMART" id="SM01204">
    <property type="entry name" value="FIST_C"/>
    <property type="match status" value="1"/>
</dbReference>
<name>A0A1Y1QPE1_9GAMM</name>